<dbReference type="Proteomes" id="UP000195918">
    <property type="component" value="Unassembled WGS sequence"/>
</dbReference>
<dbReference type="SUPFAM" id="SSF52540">
    <property type="entry name" value="P-loop containing nucleoside triphosphate hydrolases"/>
    <property type="match status" value="2"/>
</dbReference>
<feature type="coiled-coil region" evidence="3">
    <location>
        <begin position="270"/>
        <end position="297"/>
    </location>
</feature>
<dbReference type="AlphaFoldDB" id="A0A1X6WK55"/>
<dbReference type="PROSITE" id="PS00211">
    <property type="entry name" value="ABC_TRANSPORTER_1"/>
    <property type="match status" value="1"/>
</dbReference>
<dbReference type="InterPro" id="IPR051309">
    <property type="entry name" value="ABCF_ATPase"/>
</dbReference>
<name>A0A1X6WK55_9ENTE</name>
<dbReference type="SMART" id="SM00382">
    <property type="entry name" value="AAA"/>
    <property type="match status" value="2"/>
</dbReference>
<evidence type="ECO:0000313" key="7">
    <source>
        <dbReference type="Proteomes" id="UP000195918"/>
    </source>
</evidence>
<feature type="domain" description="ABC transporter" evidence="5">
    <location>
        <begin position="4"/>
        <end position="213"/>
    </location>
</feature>
<dbReference type="PANTHER" id="PTHR42855:SF2">
    <property type="entry name" value="DRUG RESISTANCE ABC TRANSPORTER,ATP-BINDING PROTEIN"/>
    <property type="match status" value="1"/>
</dbReference>
<dbReference type="InterPro" id="IPR003593">
    <property type="entry name" value="AAA+_ATPase"/>
</dbReference>
<organism evidence="6 7">
    <name type="scientific">Vagococcus fluvialis bH819</name>
    <dbReference type="NCBI Taxonomy" id="1255619"/>
    <lineage>
        <taxon>Bacteria</taxon>
        <taxon>Bacillati</taxon>
        <taxon>Bacillota</taxon>
        <taxon>Bacilli</taxon>
        <taxon>Lactobacillales</taxon>
        <taxon>Enterococcaceae</taxon>
        <taxon>Vagococcus</taxon>
    </lineage>
</organism>
<dbReference type="NCBIfam" id="NF000355">
    <property type="entry name" value="ribo_prot_ABC_F"/>
    <property type="match status" value="1"/>
</dbReference>
<dbReference type="GO" id="GO:0005524">
    <property type="term" value="F:ATP binding"/>
    <property type="evidence" value="ECO:0007669"/>
    <property type="project" value="UniProtKB-KW"/>
</dbReference>
<dbReference type="RefSeq" id="WP_086950347.1">
    <property type="nucleotide sequence ID" value="NZ_FWFD01000003.1"/>
</dbReference>
<evidence type="ECO:0000313" key="6">
    <source>
        <dbReference type="EMBL" id="SLM84694.1"/>
    </source>
</evidence>
<gene>
    <name evidence="6" type="ORF">FM121_01280</name>
</gene>
<dbReference type="InterPro" id="IPR027417">
    <property type="entry name" value="P-loop_NTPase"/>
</dbReference>
<dbReference type="PROSITE" id="PS50893">
    <property type="entry name" value="ABC_TRANSPORTER_2"/>
    <property type="match status" value="2"/>
</dbReference>
<reference evidence="7" key="1">
    <citation type="submission" date="2017-02" db="EMBL/GenBank/DDBJ databases">
        <authorList>
            <person name="Dridi B."/>
        </authorList>
    </citation>
    <scope>NUCLEOTIDE SEQUENCE [LARGE SCALE GENOMIC DNA]</scope>
    <source>
        <strain evidence="7">bH819</strain>
    </source>
</reference>
<feature type="compositionally biased region" description="Basic and acidic residues" evidence="4">
    <location>
        <begin position="232"/>
        <end position="244"/>
    </location>
</feature>
<dbReference type="GO" id="GO:0016887">
    <property type="term" value="F:ATP hydrolysis activity"/>
    <property type="evidence" value="ECO:0007669"/>
    <property type="project" value="InterPro"/>
</dbReference>
<proteinExistence type="predicted"/>
<feature type="domain" description="ABC transporter" evidence="5">
    <location>
        <begin position="313"/>
        <end position="499"/>
    </location>
</feature>
<feature type="region of interest" description="Disordered" evidence="4">
    <location>
        <begin position="230"/>
        <end position="249"/>
    </location>
</feature>
<keyword evidence="7" id="KW-1185">Reference proteome</keyword>
<dbReference type="Gene3D" id="3.40.50.300">
    <property type="entry name" value="P-loop containing nucleotide triphosphate hydrolases"/>
    <property type="match status" value="2"/>
</dbReference>
<dbReference type="InterPro" id="IPR017871">
    <property type="entry name" value="ABC_transporter-like_CS"/>
</dbReference>
<keyword evidence="3" id="KW-0175">Coiled coil</keyword>
<evidence type="ECO:0000259" key="5">
    <source>
        <dbReference type="PROSITE" id="PS50893"/>
    </source>
</evidence>
<evidence type="ECO:0000256" key="1">
    <source>
        <dbReference type="ARBA" id="ARBA00022741"/>
    </source>
</evidence>
<dbReference type="InterPro" id="IPR003439">
    <property type="entry name" value="ABC_transporter-like_ATP-bd"/>
</dbReference>
<keyword evidence="1" id="KW-0547">Nucleotide-binding</keyword>
<keyword evidence="2" id="KW-0067">ATP-binding</keyword>
<evidence type="ECO:0000256" key="3">
    <source>
        <dbReference type="SAM" id="Coils"/>
    </source>
</evidence>
<sequence length="499" mass="57341">MSTIEIKQLSFSYDGPGLTLFDHVDLNIDTTWKLGLIGRNGRGKTTFFKLLQDKLAYSGTINHQMDFSYFPQAIKNKNKMTYEIIDELKSGELWEIERELTLLGTETDILWRDFSSLSGGEQTKVLLAILFSQSDYFPLIDEPTNHLDSLGRKQVADYLKQKKTGFIVISHDRLFIDEVCDHILAIDKSQITLSQGNYSTYQFQKERQDESEQEKNEKLKKEVGRLKQTAAKKAEWSQSREGDKYGSANVKNSGSIGDTGFIGARAARTMKKSKNLLNRMDKEIEEKEKLLKNIEFIDPLTMNFNPSHHKTLLSVENFTLSFDNNPLFKPITFDIKQGERVAIVGANGAGKTSFIKAILELFNGEISGEITKVNTQDWSLVRQNYEVNQGTLQNFCLEHGLNYQDFLSNIKKLGLERTLFTNNIETMSMGQRKKVEVAKSLTEETPFYLWDEPLNYLDIFNYEQLEEIILLKKPTMLFIEHDEAFIKKVATKIITLEKY</sequence>
<protein>
    <submittedName>
        <fullName evidence="6">COG0488: ATPase components of ABC transporters with duplicated ATPase domains</fullName>
    </submittedName>
</protein>
<dbReference type="OrthoDB" id="9762369at2"/>
<evidence type="ECO:0000256" key="4">
    <source>
        <dbReference type="SAM" id="MobiDB-lite"/>
    </source>
</evidence>
<evidence type="ECO:0000256" key="2">
    <source>
        <dbReference type="ARBA" id="ARBA00022840"/>
    </source>
</evidence>
<dbReference type="CDD" id="cd03221">
    <property type="entry name" value="ABCF_EF-3"/>
    <property type="match status" value="2"/>
</dbReference>
<dbReference type="Pfam" id="PF00005">
    <property type="entry name" value="ABC_tran"/>
    <property type="match status" value="2"/>
</dbReference>
<dbReference type="EMBL" id="FWFD01000003">
    <property type="protein sequence ID" value="SLM84694.1"/>
    <property type="molecule type" value="Genomic_DNA"/>
</dbReference>
<accession>A0A1X6WK55</accession>
<dbReference type="PANTHER" id="PTHR42855">
    <property type="entry name" value="ABC TRANSPORTER ATP-BINDING SUBUNIT"/>
    <property type="match status" value="1"/>
</dbReference>